<comment type="caution">
    <text evidence="1">The sequence shown here is derived from an EMBL/GenBank/DDBJ whole genome shotgun (WGS) entry which is preliminary data.</text>
</comment>
<protein>
    <submittedName>
        <fullName evidence="1">Uncharacterized protein</fullName>
    </submittedName>
</protein>
<evidence type="ECO:0000313" key="1">
    <source>
        <dbReference type="EMBL" id="GGL61772.1"/>
    </source>
</evidence>
<organism evidence="1 2">
    <name type="scientific">Sporolactobacillus putidus</name>
    <dbReference type="NCBI Taxonomy" id="492735"/>
    <lineage>
        <taxon>Bacteria</taxon>
        <taxon>Bacillati</taxon>
        <taxon>Bacillota</taxon>
        <taxon>Bacilli</taxon>
        <taxon>Bacillales</taxon>
        <taxon>Sporolactobacillaceae</taxon>
        <taxon>Sporolactobacillus</taxon>
    </lineage>
</organism>
<sequence>MTMMLILRMLVLIHLAYSFIMKRFKEDVHVNLVVFTVNKSVFSTFCYNYFAFITFW</sequence>
<name>A0A917S6S9_9BACL</name>
<evidence type="ECO:0000313" key="2">
    <source>
        <dbReference type="Proteomes" id="UP000654670"/>
    </source>
</evidence>
<gene>
    <name evidence="1" type="ORF">GCM10007968_27190</name>
</gene>
<keyword evidence="2" id="KW-1185">Reference proteome</keyword>
<dbReference type="Proteomes" id="UP000654670">
    <property type="component" value="Unassembled WGS sequence"/>
</dbReference>
<reference evidence="1" key="2">
    <citation type="submission" date="2020-09" db="EMBL/GenBank/DDBJ databases">
        <authorList>
            <person name="Sun Q."/>
            <person name="Ohkuma M."/>
        </authorList>
    </citation>
    <scope>NUCLEOTIDE SEQUENCE</scope>
    <source>
        <strain evidence="1">JCM 15325</strain>
    </source>
</reference>
<accession>A0A917S6S9</accession>
<dbReference type="EMBL" id="BMOK01000014">
    <property type="protein sequence ID" value="GGL61772.1"/>
    <property type="molecule type" value="Genomic_DNA"/>
</dbReference>
<proteinExistence type="predicted"/>
<dbReference type="AlphaFoldDB" id="A0A917S6S9"/>
<reference evidence="1" key="1">
    <citation type="journal article" date="2014" name="Int. J. Syst. Evol. Microbiol.">
        <title>Complete genome sequence of Corynebacterium casei LMG S-19264T (=DSM 44701T), isolated from a smear-ripened cheese.</title>
        <authorList>
            <consortium name="US DOE Joint Genome Institute (JGI-PGF)"/>
            <person name="Walter F."/>
            <person name="Albersmeier A."/>
            <person name="Kalinowski J."/>
            <person name="Ruckert C."/>
        </authorList>
    </citation>
    <scope>NUCLEOTIDE SEQUENCE</scope>
    <source>
        <strain evidence="1">JCM 15325</strain>
    </source>
</reference>